<comment type="caution">
    <text evidence="9">The sequence shown here is derived from an EMBL/GenBank/DDBJ whole genome shotgun (WGS) entry which is preliminary data.</text>
</comment>
<keyword evidence="6" id="KW-0479">Metal-binding</keyword>
<comment type="subcellular location">
    <subcellularLocation>
        <location evidence="6">Cytoplasm</location>
    </subcellularLocation>
</comment>
<dbReference type="Pfam" id="PF00871">
    <property type="entry name" value="Acetate_kinase"/>
    <property type="match status" value="1"/>
</dbReference>
<dbReference type="PROSITE" id="PS01075">
    <property type="entry name" value="ACETATE_KINASE_1"/>
    <property type="match status" value="1"/>
</dbReference>
<dbReference type="CDD" id="cd24010">
    <property type="entry name" value="ASKHA_NBD_AcK_PK"/>
    <property type="match status" value="1"/>
</dbReference>
<dbReference type="PANTHER" id="PTHR21060:SF15">
    <property type="entry name" value="ACETATE KINASE-RELATED"/>
    <property type="match status" value="1"/>
</dbReference>
<comment type="cofactor">
    <cofactor evidence="6">
        <name>Mg(2+)</name>
        <dbReference type="ChEBI" id="CHEBI:18420"/>
    </cofactor>
    <cofactor evidence="6">
        <name>Mn(2+)</name>
        <dbReference type="ChEBI" id="CHEBI:29035"/>
    </cofactor>
    <text evidence="6">Mg(2+). Can also accept Mn(2+).</text>
</comment>
<keyword evidence="2 6" id="KW-0808">Transferase</keyword>
<dbReference type="EMBL" id="JADKPN010000004">
    <property type="protein sequence ID" value="MBF4763415.1"/>
    <property type="molecule type" value="Genomic_DNA"/>
</dbReference>
<feature type="active site" description="Proton donor/acceptor" evidence="6">
    <location>
        <position position="147"/>
    </location>
</feature>
<comment type="catalytic activity">
    <reaction evidence="6">
        <text>acetate + ATP = acetyl phosphate + ADP</text>
        <dbReference type="Rhea" id="RHEA:11352"/>
        <dbReference type="ChEBI" id="CHEBI:22191"/>
        <dbReference type="ChEBI" id="CHEBI:30089"/>
        <dbReference type="ChEBI" id="CHEBI:30616"/>
        <dbReference type="ChEBI" id="CHEBI:456216"/>
        <dbReference type="EC" id="2.7.2.1"/>
    </reaction>
</comment>
<dbReference type="GO" id="GO:0006085">
    <property type="term" value="P:acetyl-CoA biosynthetic process"/>
    <property type="evidence" value="ECO:0007669"/>
    <property type="project" value="UniProtKB-UniRule"/>
</dbReference>
<keyword evidence="3 6" id="KW-0547">Nucleotide-binding</keyword>
<feature type="binding site" evidence="6">
    <location>
        <begin position="281"/>
        <end position="283"/>
    </location>
    <ligand>
        <name>ATP</name>
        <dbReference type="ChEBI" id="CHEBI:30616"/>
    </ligand>
</feature>
<evidence type="ECO:0000256" key="4">
    <source>
        <dbReference type="ARBA" id="ARBA00022777"/>
    </source>
</evidence>
<evidence type="ECO:0000256" key="5">
    <source>
        <dbReference type="ARBA" id="ARBA00022840"/>
    </source>
</evidence>
<dbReference type="GO" id="GO:0006083">
    <property type="term" value="P:acetate metabolic process"/>
    <property type="evidence" value="ECO:0007669"/>
    <property type="project" value="TreeGrafter"/>
</dbReference>
<dbReference type="InterPro" id="IPR023865">
    <property type="entry name" value="Aliphatic_acid_kinase_CS"/>
</dbReference>
<dbReference type="AlphaFoldDB" id="A0A930VEN5"/>
<dbReference type="PROSITE" id="PS01076">
    <property type="entry name" value="ACETATE_KINASE_2"/>
    <property type="match status" value="1"/>
</dbReference>
<evidence type="ECO:0000256" key="8">
    <source>
        <dbReference type="SAM" id="MobiDB-lite"/>
    </source>
</evidence>
<dbReference type="HAMAP" id="MF_00020">
    <property type="entry name" value="Acetate_kinase"/>
    <property type="match status" value="1"/>
</dbReference>
<comment type="function">
    <text evidence="6">Catalyzes the formation of acetyl phosphate from acetate and ATP. Can also catalyze the reverse reaction.</text>
</comment>
<accession>A0A930VEN5</accession>
<feature type="compositionally biased region" description="Low complexity" evidence="8">
    <location>
        <begin position="22"/>
        <end position="32"/>
    </location>
</feature>
<gene>
    <name evidence="6" type="primary">ackA</name>
    <name evidence="9" type="ORF">ISU07_09785</name>
</gene>
<evidence type="ECO:0000256" key="7">
    <source>
        <dbReference type="RuleBase" id="RU003835"/>
    </source>
</evidence>
<feature type="binding site" evidence="6">
    <location>
        <begin position="329"/>
        <end position="333"/>
    </location>
    <ligand>
        <name>ATP</name>
        <dbReference type="ChEBI" id="CHEBI:30616"/>
    </ligand>
</feature>
<evidence type="ECO:0000256" key="1">
    <source>
        <dbReference type="ARBA" id="ARBA00008748"/>
    </source>
</evidence>
<organism evidence="9 10">
    <name type="scientific">Nocardioides islandensis</name>
    <dbReference type="NCBI Taxonomy" id="433663"/>
    <lineage>
        <taxon>Bacteria</taxon>
        <taxon>Bacillati</taxon>
        <taxon>Actinomycetota</taxon>
        <taxon>Actinomycetes</taxon>
        <taxon>Propionibacteriales</taxon>
        <taxon>Nocardioidaceae</taxon>
        <taxon>Nocardioides</taxon>
    </lineage>
</organism>
<comment type="subunit">
    <text evidence="6">Homodimer.</text>
</comment>
<dbReference type="PRINTS" id="PR00471">
    <property type="entry name" value="ACETATEKNASE"/>
</dbReference>
<evidence type="ECO:0000256" key="6">
    <source>
        <dbReference type="HAMAP-Rule" id="MF_00020"/>
    </source>
</evidence>
<feature type="site" description="Transition state stabilizer" evidence="6">
    <location>
        <position position="240"/>
    </location>
</feature>
<dbReference type="NCBIfam" id="TIGR00016">
    <property type="entry name" value="ackA"/>
    <property type="match status" value="1"/>
</dbReference>
<dbReference type="Gene3D" id="3.30.420.40">
    <property type="match status" value="2"/>
</dbReference>
<name>A0A930VEN5_9ACTN</name>
<reference evidence="9" key="1">
    <citation type="submission" date="2020-11" db="EMBL/GenBank/DDBJ databases">
        <title>Nocardioides sp. nov., isolated from Soil of Cynanchum wilfordii Hemsley rhizosphere.</title>
        <authorList>
            <person name="Lee J.-S."/>
            <person name="Suh M.K."/>
            <person name="Kim J.-S."/>
        </authorList>
    </citation>
    <scope>NUCLEOTIDE SEQUENCE</scope>
    <source>
        <strain evidence="9">KCTC 19275</strain>
    </source>
</reference>
<sequence>MSSFVLVVNTGSSSLKYSLVDGASGDSPASGSVERIGESSGRLSHEVDGQEHVEERAFPDHDSALRAALDAFAAYGPSLDSAGVVAVGHRVVHGGERFSAPALVDDDVIGAVEALVPLAPLHNPANLEGIAVARKLFPDLPQVAVFDTAYHHTMPPAAYTYAVPLAWRDEHAIRRYGFHGTSNAYVARSAAAALGRAPEEVDVIVLHLGNGASATAVRGGRSVDTSMGMTPLEGLVMGTRSGDVDPALHAHLHRSLGWSLDDIDTALNRSSGLKGLAGDNDFREVMRLRAAGDAGAALAFDVYSYRIRKYVGAYYAVLGTVDAVVFTAGVGEHSPEVRAASLSGLSRLGISVDPDRNAGPVDGPTFISPDSADVAVLVVPTDEEYEIARQALSLVEEGRQARHETP</sequence>
<keyword evidence="10" id="KW-1185">Reference proteome</keyword>
<dbReference type="PANTHER" id="PTHR21060">
    <property type="entry name" value="ACETATE KINASE"/>
    <property type="match status" value="1"/>
</dbReference>
<proteinExistence type="inferred from homology"/>
<dbReference type="SUPFAM" id="SSF53067">
    <property type="entry name" value="Actin-like ATPase domain"/>
    <property type="match status" value="2"/>
</dbReference>
<keyword evidence="5 6" id="KW-0067">ATP-binding</keyword>
<keyword evidence="6" id="KW-0963">Cytoplasm</keyword>
<dbReference type="GO" id="GO:0005737">
    <property type="term" value="C:cytoplasm"/>
    <property type="evidence" value="ECO:0007669"/>
    <property type="project" value="UniProtKB-SubCell"/>
</dbReference>
<feature type="binding site" evidence="6">
    <location>
        <begin position="207"/>
        <end position="211"/>
    </location>
    <ligand>
        <name>ATP</name>
        <dbReference type="ChEBI" id="CHEBI:30616"/>
    </ligand>
</feature>
<evidence type="ECO:0000256" key="3">
    <source>
        <dbReference type="ARBA" id="ARBA00022741"/>
    </source>
</evidence>
<keyword evidence="4 6" id="KW-0418">Kinase</keyword>
<dbReference type="InterPro" id="IPR000890">
    <property type="entry name" value="Aliphatic_acid_kin_short-chain"/>
</dbReference>
<comment type="pathway">
    <text evidence="6">Metabolic intermediate biosynthesis; acetyl-CoA biosynthesis; acetyl-CoA from acetate: step 1/2.</text>
</comment>
<feature type="binding site" evidence="6">
    <location>
        <position position="16"/>
    </location>
    <ligand>
        <name>ATP</name>
        <dbReference type="ChEBI" id="CHEBI:30616"/>
    </ligand>
</feature>
<feature type="binding site" evidence="6">
    <location>
        <position position="9"/>
    </location>
    <ligand>
        <name>Mg(2+)</name>
        <dbReference type="ChEBI" id="CHEBI:18420"/>
    </ligand>
</feature>
<dbReference type="Proteomes" id="UP000640489">
    <property type="component" value="Unassembled WGS sequence"/>
</dbReference>
<dbReference type="GO" id="GO:0005524">
    <property type="term" value="F:ATP binding"/>
    <property type="evidence" value="ECO:0007669"/>
    <property type="project" value="UniProtKB-KW"/>
</dbReference>
<dbReference type="GO" id="GO:0008776">
    <property type="term" value="F:acetate kinase activity"/>
    <property type="evidence" value="ECO:0007669"/>
    <property type="project" value="UniProtKB-UniRule"/>
</dbReference>
<dbReference type="InterPro" id="IPR004372">
    <property type="entry name" value="Ac/propionate_kinase"/>
</dbReference>
<dbReference type="InterPro" id="IPR043129">
    <property type="entry name" value="ATPase_NBD"/>
</dbReference>
<feature type="site" description="Transition state stabilizer" evidence="6">
    <location>
        <position position="179"/>
    </location>
</feature>
<evidence type="ECO:0000313" key="10">
    <source>
        <dbReference type="Proteomes" id="UP000640489"/>
    </source>
</evidence>
<feature type="region of interest" description="Disordered" evidence="8">
    <location>
        <begin position="22"/>
        <end position="42"/>
    </location>
</feature>
<comment type="similarity">
    <text evidence="1 6 7">Belongs to the acetokinase family.</text>
</comment>
<dbReference type="RefSeq" id="WP_194706595.1">
    <property type="nucleotide sequence ID" value="NZ_JADKPN010000004.1"/>
</dbReference>
<dbReference type="PIRSF" id="PIRSF000722">
    <property type="entry name" value="Acetate_prop_kin"/>
    <property type="match status" value="1"/>
</dbReference>
<feature type="binding site" evidence="6">
    <location>
        <position position="90"/>
    </location>
    <ligand>
        <name>substrate</name>
    </ligand>
</feature>
<dbReference type="GO" id="GO:0000287">
    <property type="term" value="F:magnesium ion binding"/>
    <property type="evidence" value="ECO:0007669"/>
    <property type="project" value="UniProtKB-UniRule"/>
</dbReference>
<keyword evidence="6" id="KW-0460">Magnesium</keyword>
<evidence type="ECO:0000313" key="9">
    <source>
        <dbReference type="EMBL" id="MBF4763415.1"/>
    </source>
</evidence>
<protein>
    <recommendedName>
        <fullName evidence="6">Acetate kinase</fullName>
        <ecNumber evidence="6">2.7.2.1</ecNumber>
    </recommendedName>
    <alternativeName>
        <fullName evidence="6">Acetokinase</fullName>
    </alternativeName>
</protein>
<dbReference type="EC" id="2.7.2.1" evidence="6"/>
<feature type="binding site" evidence="6">
    <location>
        <position position="383"/>
    </location>
    <ligand>
        <name>Mg(2+)</name>
        <dbReference type="ChEBI" id="CHEBI:18420"/>
    </ligand>
</feature>
<evidence type="ECO:0000256" key="2">
    <source>
        <dbReference type="ARBA" id="ARBA00022679"/>
    </source>
</evidence>